<comment type="caution">
    <text evidence="1">The sequence shown here is derived from an EMBL/GenBank/DDBJ whole genome shotgun (WGS) entry which is preliminary data.</text>
</comment>
<reference evidence="1 2" key="1">
    <citation type="submission" date="2021-06" db="EMBL/GenBank/DDBJ databases">
        <title>Caerostris extrusa draft genome.</title>
        <authorList>
            <person name="Kono N."/>
            <person name="Arakawa K."/>
        </authorList>
    </citation>
    <scope>NUCLEOTIDE SEQUENCE [LARGE SCALE GENOMIC DNA]</scope>
</reference>
<name>A0AAV4X9Q7_CAEEX</name>
<dbReference type="EMBL" id="BPLR01017436">
    <property type="protein sequence ID" value="GIY91631.1"/>
    <property type="molecule type" value="Genomic_DNA"/>
</dbReference>
<gene>
    <name evidence="1" type="ORF">CEXT_723131</name>
</gene>
<organism evidence="1 2">
    <name type="scientific">Caerostris extrusa</name>
    <name type="common">Bark spider</name>
    <name type="synonym">Caerostris bankana</name>
    <dbReference type="NCBI Taxonomy" id="172846"/>
    <lineage>
        <taxon>Eukaryota</taxon>
        <taxon>Metazoa</taxon>
        <taxon>Ecdysozoa</taxon>
        <taxon>Arthropoda</taxon>
        <taxon>Chelicerata</taxon>
        <taxon>Arachnida</taxon>
        <taxon>Araneae</taxon>
        <taxon>Araneomorphae</taxon>
        <taxon>Entelegynae</taxon>
        <taxon>Araneoidea</taxon>
        <taxon>Araneidae</taxon>
        <taxon>Caerostris</taxon>
    </lineage>
</organism>
<protein>
    <submittedName>
        <fullName evidence="1">Uncharacterized protein</fullName>
    </submittedName>
</protein>
<accession>A0AAV4X9Q7</accession>
<sequence>MKAMRLGFAEVKKIVMTRNLHKSTSSRRLMVVVMSKHHLPYPSLISFRLSTIKSTSFEIRDIKNAYIRKSFEVCDSNFAFFFLARKTGG</sequence>
<dbReference type="AlphaFoldDB" id="A0AAV4X9Q7"/>
<keyword evidence="2" id="KW-1185">Reference proteome</keyword>
<proteinExistence type="predicted"/>
<evidence type="ECO:0000313" key="2">
    <source>
        <dbReference type="Proteomes" id="UP001054945"/>
    </source>
</evidence>
<evidence type="ECO:0000313" key="1">
    <source>
        <dbReference type="EMBL" id="GIY91631.1"/>
    </source>
</evidence>
<dbReference type="Proteomes" id="UP001054945">
    <property type="component" value="Unassembled WGS sequence"/>
</dbReference>